<accession>A0ABD0Q8G8</accession>
<dbReference type="AlphaFoldDB" id="A0ABD0Q8G8"/>
<protein>
    <submittedName>
        <fullName evidence="2">Uncharacterized protein</fullName>
    </submittedName>
</protein>
<proteinExistence type="predicted"/>
<evidence type="ECO:0000313" key="3">
    <source>
        <dbReference type="Proteomes" id="UP001529510"/>
    </source>
</evidence>
<feature type="non-terminal residue" evidence="2">
    <location>
        <position position="105"/>
    </location>
</feature>
<evidence type="ECO:0000313" key="2">
    <source>
        <dbReference type="EMBL" id="KAL0182554.1"/>
    </source>
</evidence>
<evidence type="ECO:0000256" key="1">
    <source>
        <dbReference type="SAM" id="MobiDB-lite"/>
    </source>
</evidence>
<name>A0ABD0Q8G8_CIRMR</name>
<reference evidence="2 3" key="1">
    <citation type="submission" date="2024-05" db="EMBL/GenBank/DDBJ databases">
        <title>Genome sequencing and assembly of Indian major carp, Cirrhinus mrigala (Hamilton, 1822).</title>
        <authorList>
            <person name="Mohindra V."/>
            <person name="Chowdhury L.M."/>
            <person name="Lal K."/>
            <person name="Jena J.K."/>
        </authorList>
    </citation>
    <scope>NUCLEOTIDE SEQUENCE [LARGE SCALE GENOMIC DNA]</scope>
    <source>
        <strain evidence="2">CM1030</strain>
        <tissue evidence="2">Blood</tissue>
    </source>
</reference>
<feature type="non-terminal residue" evidence="2">
    <location>
        <position position="1"/>
    </location>
</feature>
<gene>
    <name evidence="2" type="ORF">M9458_021929</name>
</gene>
<comment type="caution">
    <text evidence="2">The sequence shown here is derived from an EMBL/GenBank/DDBJ whole genome shotgun (WGS) entry which is preliminary data.</text>
</comment>
<keyword evidence="3" id="KW-1185">Reference proteome</keyword>
<feature type="region of interest" description="Disordered" evidence="1">
    <location>
        <begin position="86"/>
        <end position="105"/>
    </location>
</feature>
<dbReference type="Proteomes" id="UP001529510">
    <property type="component" value="Unassembled WGS sequence"/>
</dbReference>
<organism evidence="2 3">
    <name type="scientific">Cirrhinus mrigala</name>
    <name type="common">Mrigala</name>
    <dbReference type="NCBI Taxonomy" id="683832"/>
    <lineage>
        <taxon>Eukaryota</taxon>
        <taxon>Metazoa</taxon>
        <taxon>Chordata</taxon>
        <taxon>Craniata</taxon>
        <taxon>Vertebrata</taxon>
        <taxon>Euteleostomi</taxon>
        <taxon>Actinopterygii</taxon>
        <taxon>Neopterygii</taxon>
        <taxon>Teleostei</taxon>
        <taxon>Ostariophysi</taxon>
        <taxon>Cypriniformes</taxon>
        <taxon>Cyprinidae</taxon>
        <taxon>Labeoninae</taxon>
        <taxon>Labeonini</taxon>
        <taxon>Cirrhinus</taxon>
    </lineage>
</organism>
<sequence length="105" mass="11169">KKQRSSRSQKGYSKLPPVEEAVAAHLCPPSALGLKAHAAHPSKPCRTASDLANRAYAAAGQAGSELHTMAVLQVFQAKLLRSMDESGQEHQEAFSDLGCSARLLT</sequence>
<dbReference type="EMBL" id="JAMKFB020000010">
    <property type="protein sequence ID" value="KAL0182554.1"/>
    <property type="molecule type" value="Genomic_DNA"/>
</dbReference>